<reference evidence="6 7" key="1">
    <citation type="submission" date="2020-05" db="EMBL/GenBank/DDBJ databases">
        <title>Strain PA2F3 complete genome.</title>
        <authorList>
            <person name="Kim Y.-S."/>
            <person name="Kim S.-J."/>
            <person name="Jung H.-k."/>
            <person name="Kim S.-E."/>
            <person name="Kim K.-H."/>
        </authorList>
    </citation>
    <scope>NUCLEOTIDE SEQUENCE [LARGE SCALE GENOMIC DNA]</scope>
    <source>
        <strain evidence="6 7">PA2F3</strain>
    </source>
</reference>
<dbReference type="RefSeq" id="WP_172988622.1">
    <property type="nucleotide sequence ID" value="NZ_CP054038.1"/>
</dbReference>
<dbReference type="CDD" id="cd06267">
    <property type="entry name" value="PBP1_LacI_sugar_binding-like"/>
    <property type="match status" value="1"/>
</dbReference>
<evidence type="ECO:0000256" key="1">
    <source>
        <dbReference type="ARBA" id="ARBA00023015"/>
    </source>
</evidence>
<accession>A0A7D4TLG0</accession>
<dbReference type="PROSITE" id="PS50932">
    <property type="entry name" value="HTH_LACI_2"/>
    <property type="match status" value="1"/>
</dbReference>
<organism evidence="6 7">
    <name type="scientific">Microbacterium hominis</name>
    <dbReference type="NCBI Taxonomy" id="162426"/>
    <lineage>
        <taxon>Bacteria</taxon>
        <taxon>Bacillati</taxon>
        <taxon>Actinomycetota</taxon>
        <taxon>Actinomycetes</taxon>
        <taxon>Micrococcales</taxon>
        <taxon>Microbacteriaceae</taxon>
        <taxon>Microbacterium</taxon>
    </lineage>
</organism>
<dbReference type="Proteomes" id="UP000502498">
    <property type="component" value="Chromosome"/>
</dbReference>
<sequence>MPPESAKGDEPQIRPTRPRKPASIRDVARRAGVSPTTVSHALSGRRPVAEETAARIRALVPEMGYVPYFAARTLQSGRSFVIGLVVPGIANQFFGEIATGVEAYAHDQDYGVILCTSQSDIRRENRYFNMLRSGALDGLIYNAADAAVDDMLPTIASGFPIVVVDEEIPSIKDRPLVAADHRQGGFLAGVHLRELGHENAAVFSGPRGLRSSEDRVAGFREVFPDAQVLIGDYTEQSGAVLASLLFQGDRHTTALFAGNDLMAVGAINELTALGLSVPGDVSVVGFDDVEFASRLTPALTTVRQPAVELGKRSAQLLLDHLIHGRDLGHQELILPVRLVVRGSTALAPR</sequence>
<feature type="compositionally biased region" description="Basic and acidic residues" evidence="4">
    <location>
        <begin position="1"/>
        <end position="12"/>
    </location>
</feature>
<dbReference type="PANTHER" id="PTHR30146:SF109">
    <property type="entry name" value="HTH-TYPE TRANSCRIPTIONAL REGULATOR GALS"/>
    <property type="match status" value="1"/>
</dbReference>
<dbReference type="SUPFAM" id="SSF53822">
    <property type="entry name" value="Periplasmic binding protein-like I"/>
    <property type="match status" value="1"/>
</dbReference>
<protein>
    <submittedName>
        <fullName evidence="6">LacI family DNA-binding transcriptional regulator</fullName>
    </submittedName>
</protein>
<proteinExistence type="predicted"/>
<dbReference type="InterPro" id="IPR010982">
    <property type="entry name" value="Lambda_DNA-bd_dom_sf"/>
</dbReference>
<evidence type="ECO:0000313" key="7">
    <source>
        <dbReference type="Proteomes" id="UP000502498"/>
    </source>
</evidence>
<dbReference type="AlphaFoldDB" id="A0A7D4TLG0"/>
<dbReference type="InterPro" id="IPR046335">
    <property type="entry name" value="LacI/GalR-like_sensor"/>
</dbReference>
<dbReference type="InterPro" id="IPR000843">
    <property type="entry name" value="HTH_LacI"/>
</dbReference>
<dbReference type="Gene3D" id="3.40.50.2300">
    <property type="match status" value="2"/>
</dbReference>
<feature type="domain" description="HTH lacI-type" evidence="5">
    <location>
        <begin position="22"/>
        <end position="76"/>
    </location>
</feature>
<evidence type="ECO:0000256" key="4">
    <source>
        <dbReference type="SAM" id="MobiDB-lite"/>
    </source>
</evidence>
<evidence type="ECO:0000256" key="3">
    <source>
        <dbReference type="ARBA" id="ARBA00023163"/>
    </source>
</evidence>
<dbReference type="GO" id="GO:0003700">
    <property type="term" value="F:DNA-binding transcription factor activity"/>
    <property type="evidence" value="ECO:0007669"/>
    <property type="project" value="TreeGrafter"/>
</dbReference>
<dbReference type="Pfam" id="PF13377">
    <property type="entry name" value="Peripla_BP_3"/>
    <property type="match status" value="1"/>
</dbReference>
<feature type="region of interest" description="Disordered" evidence="4">
    <location>
        <begin position="1"/>
        <end position="45"/>
    </location>
</feature>
<keyword evidence="1" id="KW-0805">Transcription regulation</keyword>
<keyword evidence="2 6" id="KW-0238">DNA-binding</keyword>
<dbReference type="Gene3D" id="1.10.260.40">
    <property type="entry name" value="lambda repressor-like DNA-binding domains"/>
    <property type="match status" value="1"/>
</dbReference>
<dbReference type="CDD" id="cd01392">
    <property type="entry name" value="HTH_LacI"/>
    <property type="match status" value="1"/>
</dbReference>
<dbReference type="SUPFAM" id="SSF47413">
    <property type="entry name" value="lambda repressor-like DNA-binding domains"/>
    <property type="match status" value="1"/>
</dbReference>
<dbReference type="EMBL" id="CP054038">
    <property type="protein sequence ID" value="QKJ18242.1"/>
    <property type="molecule type" value="Genomic_DNA"/>
</dbReference>
<gene>
    <name evidence="6" type="ORF">HQM25_01725</name>
</gene>
<keyword evidence="3" id="KW-0804">Transcription</keyword>
<dbReference type="InterPro" id="IPR028082">
    <property type="entry name" value="Peripla_BP_I"/>
</dbReference>
<dbReference type="PANTHER" id="PTHR30146">
    <property type="entry name" value="LACI-RELATED TRANSCRIPTIONAL REPRESSOR"/>
    <property type="match status" value="1"/>
</dbReference>
<dbReference type="GO" id="GO:0000976">
    <property type="term" value="F:transcription cis-regulatory region binding"/>
    <property type="evidence" value="ECO:0007669"/>
    <property type="project" value="TreeGrafter"/>
</dbReference>
<evidence type="ECO:0000259" key="5">
    <source>
        <dbReference type="PROSITE" id="PS50932"/>
    </source>
</evidence>
<dbReference type="PROSITE" id="PS00356">
    <property type="entry name" value="HTH_LACI_1"/>
    <property type="match status" value="1"/>
</dbReference>
<dbReference type="Pfam" id="PF00356">
    <property type="entry name" value="LacI"/>
    <property type="match status" value="1"/>
</dbReference>
<name>A0A7D4TLG0_9MICO</name>
<dbReference type="SMART" id="SM00354">
    <property type="entry name" value="HTH_LACI"/>
    <property type="match status" value="1"/>
</dbReference>
<evidence type="ECO:0000256" key="2">
    <source>
        <dbReference type="ARBA" id="ARBA00023125"/>
    </source>
</evidence>
<evidence type="ECO:0000313" key="6">
    <source>
        <dbReference type="EMBL" id="QKJ18242.1"/>
    </source>
</evidence>